<dbReference type="STRING" id="471854.Dfer_4812"/>
<dbReference type="KEGG" id="dfe:Dfer_4812"/>
<keyword evidence="3" id="KW-1185">Reference proteome</keyword>
<reference evidence="2 3" key="1">
    <citation type="journal article" date="2009" name="Stand. Genomic Sci.">
        <title>Complete genome sequence of Dyadobacter fermentans type strain (NS114).</title>
        <authorList>
            <person name="Lang E."/>
            <person name="Lapidus A."/>
            <person name="Chertkov O."/>
            <person name="Brettin T."/>
            <person name="Detter J.C."/>
            <person name="Han C."/>
            <person name="Copeland A."/>
            <person name="Glavina Del Rio T."/>
            <person name="Nolan M."/>
            <person name="Chen F."/>
            <person name="Lucas S."/>
            <person name="Tice H."/>
            <person name="Cheng J.F."/>
            <person name="Land M."/>
            <person name="Hauser L."/>
            <person name="Chang Y.J."/>
            <person name="Jeffries C.D."/>
            <person name="Kopitz M."/>
            <person name="Bruce D."/>
            <person name="Goodwin L."/>
            <person name="Pitluck S."/>
            <person name="Ovchinnikova G."/>
            <person name="Pati A."/>
            <person name="Ivanova N."/>
            <person name="Mavrommatis K."/>
            <person name="Chen A."/>
            <person name="Palaniappan K."/>
            <person name="Chain P."/>
            <person name="Bristow J."/>
            <person name="Eisen J.A."/>
            <person name="Markowitz V."/>
            <person name="Hugenholtz P."/>
            <person name="Goker M."/>
            <person name="Rohde M."/>
            <person name="Kyrpides N.C."/>
            <person name="Klenk H.P."/>
        </authorList>
    </citation>
    <scope>NUCLEOTIDE SEQUENCE [LARGE SCALE GENOMIC DNA]</scope>
    <source>
        <strain evidence="3">ATCC 700827 / DSM 18053 / CIP 107007 / KCTC 52180 / NS114</strain>
    </source>
</reference>
<protein>
    <submittedName>
        <fullName evidence="2">Uncharacterized protein</fullName>
    </submittedName>
</protein>
<organism evidence="2 3">
    <name type="scientific">Dyadobacter fermentans (strain ATCC 700827 / DSM 18053 / CIP 107007 / KCTC 52180 / NS114)</name>
    <dbReference type="NCBI Taxonomy" id="471854"/>
    <lineage>
        <taxon>Bacteria</taxon>
        <taxon>Pseudomonadati</taxon>
        <taxon>Bacteroidota</taxon>
        <taxon>Cytophagia</taxon>
        <taxon>Cytophagales</taxon>
        <taxon>Spirosomataceae</taxon>
        <taxon>Dyadobacter</taxon>
    </lineage>
</organism>
<name>C6W5S4_DYAFD</name>
<dbReference type="EMBL" id="CP001619">
    <property type="protein sequence ID" value="ACT96013.1"/>
    <property type="molecule type" value="Genomic_DNA"/>
</dbReference>
<dbReference type="HOGENOM" id="CLU_3250632_0_0_10"/>
<keyword evidence="1" id="KW-1133">Transmembrane helix</keyword>
<keyword evidence="1" id="KW-0812">Transmembrane</keyword>
<evidence type="ECO:0000256" key="1">
    <source>
        <dbReference type="SAM" id="Phobius"/>
    </source>
</evidence>
<keyword evidence="1" id="KW-0472">Membrane</keyword>
<sequence>MRCCYMPKGIMYQVAAFYQYYMPDGIAAIIITASPNIRYKSR</sequence>
<feature type="transmembrane region" description="Helical" evidence="1">
    <location>
        <begin position="20"/>
        <end position="39"/>
    </location>
</feature>
<evidence type="ECO:0000313" key="3">
    <source>
        <dbReference type="Proteomes" id="UP000002011"/>
    </source>
</evidence>
<gene>
    <name evidence="2" type="ordered locus">Dfer_4812</name>
</gene>
<dbReference type="AlphaFoldDB" id="C6W5S4"/>
<evidence type="ECO:0000313" key="2">
    <source>
        <dbReference type="EMBL" id="ACT96013.1"/>
    </source>
</evidence>
<accession>C6W5S4</accession>
<proteinExistence type="predicted"/>
<dbReference type="Proteomes" id="UP000002011">
    <property type="component" value="Chromosome"/>
</dbReference>